<dbReference type="Proteomes" id="UP000317940">
    <property type="component" value="Unassembled WGS sequence"/>
</dbReference>
<comment type="caution">
    <text evidence="2">The sequence shown here is derived from an EMBL/GenBank/DDBJ whole genome shotgun (WGS) entry which is preliminary data.</text>
</comment>
<dbReference type="OrthoDB" id="5177647at2"/>
<name>A0A561UC19_9ACTN</name>
<gene>
    <name evidence="2" type="ORF">FHX73_11663</name>
</gene>
<dbReference type="RefSeq" id="WP_145903184.1">
    <property type="nucleotide sequence ID" value="NZ_BAAAMZ010000042.1"/>
</dbReference>
<dbReference type="Gene3D" id="2.60.120.700">
    <property type="entry name" value="Peptidase G1"/>
    <property type="match status" value="1"/>
</dbReference>
<feature type="chain" id="PRO_5022163186" evidence="1">
    <location>
        <begin position="27"/>
        <end position="543"/>
    </location>
</feature>
<dbReference type="InterPro" id="IPR038656">
    <property type="entry name" value="Peptidase_G1_sf"/>
</dbReference>
<feature type="signal peptide" evidence="1">
    <location>
        <begin position="1"/>
        <end position="26"/>
    </location>
</feature>
<keyword evidence="1" id="KW-0732">Signal</keyword>
<accession>A0A561UC19</accession>
<dbReference type="EMBL" id="VIWT01000001">
    <property type="protein sequence ID" value="TWF96889.1"/>
    <property type="molecule type" value="Genomic_DNA"/>
</dbReference>
<evidence type="ECO:0000256" key="1">
    <source>
        <dbReference type="SAM" id="SignalP"/>
    </source>
</evidence>
<dbReference type="InterPro" id="IPR013320">
    <property type="entry name" value="ConA-like_dom_sf"/>
</dbReference>
<protein>
    <submittedName>
        <fullName evidence="2">Uncharacterized protein</fullName>
    </submittedName>
</protein>
<organism evidence="2 3">
    <name type="scientific">Kitasatospora viridis</name>
    <dbReference type="NCBI Taxonomy" id="281105"/>
    <lineage>
        <taxon>Bacteria</taxon>
        <taxon>Bacillati</taxon>
        <taxon>Actinomycetota</taxon>
        <taxon>Actinomycetes</taxon>
        <taxon>Kitasatosporales</taxon>
        <taxon>Streptomycetaceae</taxon>
        <taxon>Kitasatospora</taxon>
    </lineage>
</organism>
<proteinExistence type="predicted"/>
<dbReference type="AlphaFoldDB" id="A0A561UC19"/>
<keyword evidence="3" id="KW-1185">Reference proteome</keyword>
<evidence type="ECO:0000313" key="2">
    <source>
        <dbReference type="EMBL" id="TWF96889.1"/>
    </source>
</evidence>
<dbReference type="SUPFAM" id="SSF49899">
    <property type="entry name" value="Concanavalin A-like lectins/glucanases"/>
    <property type="match status" value="1"/>
</dbReference>
<reference evidence="2 3" key="1">
    <citation type="submission" date="2019-06" db="EMBL/GenBank/DDBJ databases">
        <title>Sequencing the genomes of 1000 actinobacteria strains.</title>
        <authorList>
            <person name="Klenk H.-P."/>
        </authorList>
    </citation>
    <scope>NUCLEOTIDE SEQUENCE [LARGE SCALE GENOMIC DNA]</scope>
    <source>
        <strain evidence="2 3">DSM 44826</strain>
    </source>
</reference>
<evidence type="ECO:0000313" key="3">
    <source>
        <dbReference type="Proteomes" id="UP000317940"/>
    </source>
</evidence>
<sequence length="543" mass="54370">MRPLRLFATALVALGTLLAGTTTATAAAPTTAAVTATTAAPTTVRPHGITGSAGAGYALTGSGITQAGASWVQPFVDCTSGGAVQLWVGLDGLTASDPGVEQIGTQVDCNGGNGHYYGFYSAGGTKQAYGGNVLPEDNMAAAVVQVPHTATYQIAIIDYTQNWSATEVVTAANAQNASAEVMVSAGGTSLAQFGYNGFTAVSLDNTALTSTATAVTLDNPAGGTATPTALSANHNFGVAYGASTAPETGQDITAVQAGIPRNQVVYNWTPAGSGYTGQSILRNTSPSVVILPDGGWEEAIMTAYKTLVIIGSDYTWNTGLALAGGSSPSLAVSSNGTLEVAYEASSGHLCTFTPNSNPVDTQLQMTGSSTPSIAALAGGGFEIAYVANTGVLAFTGPEGTGLSTNYVRGGTNPSIVAESGNGYLYAFQATDSTLWIGSYGIPAIRENGITLAAGTSPSAAWLSGGSEVAYESSNGQINWTGLYTSTNGPASVGSSSPSITAYAGEFQVTYQSTAFQLALTSPMGTMSTGLGMAGTGTSPSTGT</sequence>